<sequence>MTQRPPALSHLTSAEAAESASRGDVVLIPLGALEQHGPAMPLGTDTIRAEDICARVAARLSGGVVIAPTLPIGVSPHHLAFPGTVTLTTTTFAAVVREVVLGLHRQGWTRILAVTGHGGNNATLTTVAQDLLGSHPALRFAWTPLTAVVPDVVARAGVSKVHGHCGEAETSQMLFVAPHLVREDLAEPGTTRPDELSDLARLARSTTYPALSLRYDELSANGVLGDPTAASADLGAQIVTTATDRICDFITRWSAI</sequence>
<evidence type="ECO:0000256" key="4">
    <source>
        <dbReference type="ARBA" id="ARBA00022833"/>
    </source>
</evidence>
<keyword evidence="4" id="KW-0862">Zinc</keyword>
<dbReference type="SUPFAM" id="SSF102215">
    <property type="entry name" value="Creatininase"/>
    <property type="match status" value="1"/>
</dbReference>
<evidence type="ECO:0000313" key="6">
    <source>
        <dbReference type="EMBL" id="GMA41308.1"/>
    </source>
</evidence>
<proteinExistence type="inferred from homology"/>
<dbReference type="PANTHER" id="PTHR35005">
    <property type="entry name" value="3-DEHYDRO-SCYLLO-INOSOSE HYDROLASE"/>
    <property type="match status" value="1"/>
</dbReference>
<dbReference type="InterPro" id="IPR024087">
    <property type="entry name" value="Creatininase-like_sf"/>
</dbReference>
<protein>
    <submittedName>
        <fullName evidence="6">Creatininase</fullName>
    </submittedName>
</protein>
<name>A0ABQ6IVJ4_9MICO</name>
<evidence type="ECO:0000256" key="3">
    <source>
        <dbReference type="ARBA" id="ARBA00022801"/>
    </source>
</evidence>
<evidence type="ECO:0000256" key="2">
    <source>
        <dbReference type="ARBA" id="ARBA00022723"/>
    </source>
</evidence>
<dbReference type="RefSeq" id="WP_284304865.1">
    <property type="nucleotide sequence ID" value="NZ_BSUO01000001.1"/>
</dbReference>
<reference evidence="7" key="1">
    <citation type="journal article" date="2019" name="Int. J. Syst. Evol. Microbiol.">
        <title>The Global Catalogue of Microorganisms (GCM) 10K type strain sequencing project: providing services to taxonomists for standard genome sequencing and annotation.</title>
        <authorList>
            <consortium name="The Broad Institute Genomics Platform"/>
            <consortium name="The Broad Institute Genome Sequencing Center for Infectious Disease"/>
            <person name="Wu L."/>
            <person name="Ma J."/>
        </authorList>
    </citation>
    <scope>NUCLEOTIDE SEQUENCE [LARGE SCALE GENOMIC DNA]</scope>
    <source>
        <strain evidence="7">NBRC 113072</strain>
    </source>
</reference>
<comment type="cofactor">
    <cofactor evidence="1">
        <name>Zn(2+)</name>
        <dbReference type="ChEBI" id="CHEBI:29105"/>
    </cofactor>
</comment>
<evidence type="ECO:0000256" key="1">
    <source>
        <dbReference type="ARBA" id="ARBA00001947"/>
    </source>
</evidence>
<keyword evidence="7" id="KW-1185">Reference proteome</keyword>
<comment type="caution">
    <text evidence="6">The sequence shown here is derived from an EMBL/GenBank/DDBJ whole genome shotgun (WGS) entry which is preliminary data.</text>
</comment>
<dbReference type="Gene3D" id="3.40.50.10310">
    <property type="entry name" value="Creatininase"/>
    <property type="match status" value="1"/>
</dbReference>
<comment type="similarity">
    <text evidence="5">Belongs to the creatininase superfamily.</text>
</comment>
<dbReference type="PANTHER" id="PTHR35005:SF1">
    <property type="entry name" value="2-AMINO-5-FORMYLAMINO-6-RIBOSYLAMINOPYRIMIDIN-4(3H)-ONE 5'-MONOPHOSPHATE DEFORMYLASE"/>
    <property type="match status" value="1"/>
</dbReference>
<dbReference type="InterPro" id="IPR003785">
    <property type="entry name" value="Creatininase/forma_Hydrolase"/>
</dbReference>
<keyword evidence="2" id="KW-0479">Metal-binding</keyword>
<keyword evidence="3" id="KW-0378">Hydrolase</keyword>
<evidence type="ECO:0000313" key="7">
    <source>
        <dbReference type="Proteomes" id="UP001157126"/>
    </source>
</evidence>
<organism evidence="6 7">
    <name type="scientific">Mobilicoccus caccae</name>
    <dbReference type="NCBI Taxonomy" id="1859295"/>
    <lineage>
        <taxon>Bacteria</taxon>
        <taxon>Bacillati</taxon>
        <taxon>Actinomycetota</taxon>
        <taxon>Actinomycetes</taxon>
        <taxon>Micrococcales</taxon>
        <taxon>Dermatophilaceae</taxon>
        <taxon>Mobilicoccus</taxon>
    </lineage>
</organism>
<gene>
    <name evidence="6" type="ORF">GCM10025883_33530</name>
</gene>
<dbReference type="Pfam" id="PF02633">
    <property type="entry name" value="Creatininase"/>
    <property type="match status" value="1"/>
</dbReference>
<dbReference type="Proteomes" id="UP001157126">
    <property type="component" value="Unassembled WGS sequence"/>
</dbReference>
<dbReference type="EMBL" id="BSUO01000001">
    <property type="protein sequence ID" value="GMA41308.1"/>
    <property type="molecule type" value="Genomic_DNA"/>
</dbReference>
<accession>A0ABQ6IVJ4</accession>
<evidence type="ECO:0000256" key="5">
    <source>
        <dbReference type="ARBA" id="ARBA00024029"/>
    </source>
</evidence>